<evidence type="ECO:0000313" key="1">
    <source>
        <dbReference type="EMBL" id="BCE80264.1"/>
    </source>
</evidence>
<organism evidence="1">
    <name type="scientific">Bradyrhizobium diazoefficiens</name>
    <dbReference type="NCBI Taxonomy" id="1355477"/>
    <lineage>
        <taxon>Bacteria</taxon>
        <taxon>Pseudomonadati</taxon>
        <taxon>Pseudomonadota</taxon>
        <taxon>Alphaproteobacteria</taxon>
        <taxon>Hyphomicrobiales</taxon>
        <taxon>Nitrobacteraceae</taxon>
        <taxon>Bradyrhizobium</taxon>
    </lineage>
</organism>
<reference evidence="1" key="1">
    <citation type="submission" date="2020-05" db="EMBL/GenBank/DDBJ databases">
        <title>Complete genome sequence of Bradyrhizobium diazoefficiens XF9 isolated from soybean nodule.</title>
        <authorList>
            <person name="Noda R."/>
            <person name="Kakizaki K."/>
            <person name="Minamisawa K."/>
        </authorList>
    </citation>
    <scope>NUCLEOTIDE SEQUENCE</scope>
    <source>
        <strain evidence="1">XF9</strain>
    </source>
</reference>
<accession>A0A810BVZ2</accession>
<proteinExistence type="predicted"/>
<dbReference type="EMBL" id="AP023098">
    <property type="protein sequence ID" value="BCE80264.1"/>
    <property type="molecule type" value="Genomic_DNA"/>
</dbReference>
<name>A0A810BVZ2_9BRAD</name>
<protein>
    <submittedName>
        <fullName evidence="1">Uncharacterized protein</fullName>
    </submittedName>
</protein>
<dbReference type="AlphaFoldDB" id="A0A810BVZ2"/>
<gene>
    <name evidence="1" type="ORF">XF9B_16850</name>
</gene>
<sequence>MIALLTFAIRSHLDHSHEGVRLLSGAANLQPSRTDHTPSANGAVDSIDNGFELLLLGKQLPVAPFDQVGRLRGEQFAVLPTISARDMPIIFSAALLTKR</sequence>